<protein>
    <submittedName>
        <fullName evidence="1">Uncharacterized protein</fullName>
    </submittedName>
</protein>
<dbReference type="KEGG" id="msv:Mesil_0872"/>
<gene>
    <name evidence="1" type="ordered locus">Mesil_0872</name>
</gene>
<accession>D7BBY8</accession>
<organism evidence="1 2">
    <name type="scientific">Allomeiothermus silvanus (strain ATCC 700542 / DSM 9946 / NBRC 106475 / NCIMB 13440 / VI-R2)</name>
    <name type="common">Thermus silvanus</name>
    <dbReference type="NCBI Taxonomy" id="526227"/>
    <lineage>
        <taxon>Bacteria</taxon>
        <taxon>Thermotogati</taxon>
        <taxon>Deinococcota</taxon>
        <taxon>Deinococci</taxon>
        <taxon>Thermales</taxon>
        <taxon>Thermaceae</taxon>
        <taxon>Allomeiothermus</taxon>
    </lineage>
</organism>
<sequence length="53" mass="5998">MPSKLQTTKQLIRPLKLMTLERVAGVVGVEVVEAVPVVKSAEPYAEWFARFRQ</sequence>
<dbReference type="EMBL" id="CP002042">
    <property type="protein sequence ID" value="ADH62784.1"/>
    <property type="molecule type" value="Genomic_DNA"/>
</dbReference>
<keyword evidence="2" id="KW-1185">Reference proteome</keyword>
<name>D7BBY8_ALLS1</name>
<evidence type="ECO:0000313" key="2">
    <source>
        <dbReference type="Proteomes" id="UP000001916"/>
    </source>
</evidence>
<dbReference type="AlphaFoldDB" id="D7BBY8"/>
<proteinExistence type="predicted"/>
<dbReference type="HOGENOM" id="CLU_3063257_0_0_0"/>
<evidence type="ECO:0000313" key="1">
    <source>
        <dbReference type="EMBL" id="ADH62784.1"/>
    </source>
</evidence>
<dbReference type="Proteomes" id="UP000001916">
    <property type="component" value="Chromosome"/>
</dbReference>
<reference evidence="1 2" key="1">
    <citation type="journal article" date="2010" name="Stand. Genomic Sci.">
        <title>Complete genome sequence of Meiothermus silvanus type strain (VI-R2).</title>
        <authorList>
            <person name="Sikorski J."/>
            <person name="Tindall B.J."/>
            <person name="Lowry S."/>
            <person name="Lucas S."/>
            <person name="Nolan M."/>
            <person name="Copeland A."/>
            <person name="Glavina Del Rio T."/>
            <person name="Tice H."/>
            <person name="Cheng J.F."/>
            <person name="Han C."/>
            <person name="Pitluck S."/>
            <person name="Liolios K."/>
            <person name="Ivanova N."/>
            <person name="Mavromatis K."/>
            <person name="Mikhailova N."/>
            <person name="Pati A."/>
            <person name="Goodwin L."/>
            <person name="Chen A."/>
            <person name="Palaniappan K."/>
            <person name="Land M."/>
            <person name="Hauser L."/>
            <person name="Chang Y.J."/>
            <person name="Jeffries C.D."/>
            <person name="Rohde M."/>
            <person name="Goker M."/>
            <person name="Woyke T."/>
            <person name="Bristow J."/>
            <person name="Eisen J.A."/>
            <person name="Markowitz V."/>
            <person name="Hugenholtz P."/>
            <person name="Kyrpides N.C."/>
            <person name="Klenk H.P."/>
            <person name="Lapidus A."/>
        </authorList>
    </citation>
    <scope>NUCLEOTIDE SEQUENCE [LARGE SCALE GENOMIC DNA]</scope>
    <source>
        <strain evidence="2">ATCC 700542 / DSM 9946 / VI-R2</strain>
    </source>
</reference>